<proteinExistence type="predicted"/>
<feature type="region of interest" description="Disordered" evidence="1">
    <location>
        <begin position="53"/>
        <end position="149"/>
    </location>
</feature>
<dbReference type="GeneID" id="92006209"/>
<organism evidence="2 3">
    <name type="scientific">Diplodia seriata</name>
    <dbReference type="NCBI Taxonomy" id="420778"/>
    <lineage>
        <taxon>Eukaryota</taxon>
        <taxon>Fungi</taxon>
        <taxon>Dikarya</taxon>
        <taxon>Ascomycota</taxon>
        <taxon>Pezizomycotina</taxon>
        <taxon>Dothideomycetes</taxon>
        <taxon>Dothideomycetes incertae sedis</taxon>
        <taxon>Botryosphaeriales</taxon>
        <taxon>Botryosphaeriaceae</taxon>
        <taxon>Diplodia</taxon>
    </lineage>
</organism>
<protein>
    <submittedName>
        <fullName evidence="2">RNase P and RNase MRP subunit</fullName>
    </submittedName>
</protein>
<dbReference type="PANTHER" id="PTHR28272:SF1">
    <property type="entry name" value="RIBONUCLEASES P_MRP PROTEIN SUBUNIT POP3"/>
    <property type="match status" value="1"/>
</dbReference>
<evidence type="ECO:0000256" key="1">
    <source>
        <dbReference type="SAM" id="MobiDB-lite"/>
    </source>
</evidence>
<dbReference type="PANTHER" id="PTHR28272">
    <property type="entry name" value="RIBONUCLEASES P/MRP PROTEIN SUBUNIT POP3"/>
    <property type="match status" value="1"/>
</dbReference>
<dbReference type="RefSeq" id="XP_066636177.1">
    <property type="nucleotide sequence ID" value="XM_066773610.1"/>
</dbReference>
<evidence type="ECO:0000313" key="3">
    <source>
        <dbReference type="Proteomes" id="UP001430584"/>
    </source>
</evidence>
<feature type="compositionally biased region" description="Basic residues" evidence="1">
    <location>
        <begin position="62"/>
        <end position="74"/>
    </location>
</feature>
<name>A0ABR3CRB0_9PEZI</name>
<dbReference type="EMBL" id="JAJVCZ030000002">
    <property type="protein sequence ID" value="KAL0263148.1"/>
    <property type="molecule type" value="Genomic_DNA"/>
</dbReference>
<dbReference type="Proteomes" id="UP001430584">
    <property type="component" value="Unassembled WGS sequence"/>
</dbReference>
<sequence length="268" mass="28590">MADAPAKKALRPGKPVFKLDVPYTQPQWPQISTADHDIMLQMLVNLLAPIGQHRSAHVTPSKGKRSKKRKRHGAPSKAATAAPPPPPDITRHITVGINSTTRHLEQRAQAAGGAQPDPAQGEATSDQVDPSKQPLADARDETNAPPRLSKSLRHLSLILTLQPPSSITTSHLPLLTHTASRGLASSETALLVPLKPASEPKLATALGLPRVGVIGIMDDAPGAEPLIKYARERVSITDVPWLREASEGHYLQVNVLTEQSGTKTGPGK</sequence>
<comment type="caution">
    <text evidence="2">The sequence shown here is derived from an EMBL/GenBank/DDBJ whole genome shotgun (WGS) entry which is preliminary data.</text>
</comment>
<reference evidence="2 3" key="1">
    <citation type="submission" date="2024-02" db="EMBL/GenBank/DDBJ databases">
        <title>De novo assembly and annotation of 12 fungi associated with fruit tree decline syndrome in Ontario, Canada.</title>
        <authorList>
            <person name="Sulman M."/>
            <person name="Ellouze W."/>
            <person name="Ilyukhin E."/>
        </authorList>
    </citation>
    <scope>NUCLEOTIDE SEQUENCE [LARGE SCALE GENOMIC DNA]</scope>
    <source>
        <strain evidence="2 3">FDS-637</strain>
    </source>
</reference>
<accession>A0ABR3CRB0</accession>
<dbReference type="InterPro" id="IPR013241">
    <property type="entry name" value="RNase_P_Pop3"/>
</dbReference>
<feature type="compositionally biased region" description="Low complexity" evidence="1">
    <location>
        <begin position="108"/>
        <end position="123"/>
    </location>
</feature>
<evidence type="ECO:0000313" key="2">
    <source>
        <dbReference type="EMBL" id="KAL0263148.1"/>
    </source>
</evidence>
<keyword evidence="3" id="KW-1185">Reference proteome</keyword>
<gene>
    <name evidence="2" type="primary">POP3</name>
    <name evidence="2" type="ORF">SLS55_002124</name>
</gene>